<comment type="caution">
    <text evidence="20">The sequence shown here is derived from an EMBL/GenBank/DDBJ whole genome shotgun (WGS) entry which is preliminary data.</text>
</comment>
<evidence type="ECO:0000256" key="13">
    <source>
        <dbReference type="ARBA" id="ARBA00022989"/>
    </source>
</evidence>
<dbReference type="OrthoDB" id="9812433at2"/>
<organism evidence="20 21">
    <name type="scientific">Nocardioides luteus</name>
    <dbReference type="NCBI Taxonomy" id="1844"/>
    <lineage>
        <taxon>Bacteria</taxon>
        <taxon>Bacillati</taxon>
        <taxon>Actinomycetota</taxon>
        <taxon>Actinomycetes</taxon>
        <taxon>Propionibacteriales</taxon>
        <taxon>Nocardioidaceae</taxon>
        <taxon>Nocardioides</taxon>
    </lineage>
</organism>
<dbReference type="Pfam" id="PF13614">
    <property type="entry name" value="AAA_31"/>
    <property type="match status" value="1"/>
</dbReference>
<dbReference type="SUPFAM" id="SSF52540">
    <property type="entry name" value="P-loop containing nucleoside triphosphate hydrolases"/>
    <property type="match status" value="1"/>
</dbReference>
<dbReference type="InterPro" id="IPR025669">
    <property type="entry name" value="AAA_dom"/>
</dbReference>
<dbReference type="GO" id="GO:0005886">
    <property type="term" value="C:plasma membrane"/>
    <property type="evidence" value="ECO:0007669"/>
    <property type="project" value="UniProtKB-SubCell"/>
</dbReference>
<dbReference type="GO" id="GO:0004715">
    <property type="term" value="F:non-membrane spanning protein tyrosine kinase activity"/>
    <property type="evidence" value="ECO:0007669"/>
    <property type="project" value="UniProtKB-EC"/>
</dbReference>
<evidence type="ECO:0000256" key="2">
    <source>
        <dbReference type="ARBA" id="ARBA00006683"/>
    </source>
</evidence>
<comment type="catalytic activity">
    <reaction evidence="16">
        <text>L-tyrosyl-[protein] + ATP = O-phospho-L-tyrosyl-[protein] + ADP + H(+)</text>
        <dbReference type="Rhea" id="RHEA:10596"/>
        <dbReference type="Rhea" id="RHEA-COMP:10136"/>
        <dbReference type="Rhea" id="RHEA-COMP:20101"/>
        <dbReference type="ChEBI" id="CHEBI:15378"/>
        <dbReference type="ChEBI" id="CHEBI:30616"/>
        <dbReference type="ChEBI" id="CHEBI:46858"/>
        <dbReference type="ChEBI" id="CHEBI:61978"/>
        <dbReference type="ChEBI" id="CHEBI:456216"/>
        <dbReference type="EC" id="2.7.10.2"/>
    </reaction>
</comment>
<dbReference type="InterPro" id="IPR005702">
    <property type="entry name" value="Wzc-like_C"/>
</dbReference>
<evidence type="ECO:0000256" key="10">
    <source>
        <dbReference type="ARBA" id="ARBA00022741"/>
    </source>
</evidence>
<proteinExistence type="inferred from homology"/>
<keyword evidence="10" id="KW-0547">Nucleotide-binding</keyword>
<evidence type="ECO:0000313" key="20">
    <source>
        <dbReference type="EMBL" id="OIJ23668.1"/>
    </source>
</evidence>
<dbReference type="InterPro" id="IPR050445">
    <property type="entry name" value="Bact_polysacc_biosynth/exp"/>
</dbReference>
<accession>A0A1J4MWA9</accession>
<keyword evidence="6" id="KW-1003">Cell membrane</keyword>
<name>A0A1J4MWA9_9ACTN</name>
<keyword evidence="9 17" id="KW-0812">Transmembrane</keyword>
<comment type="similarity">
    <text evidence="3">Belongs to the CpsD/CapB family.</text>
</comment>
<keyword evidence="13 17" id="KW-1133">Transmembrane helix</keyword>
<keyword evidence="21" id="KW-1185">Reference proteome</keyword>
<dbReference type="RefSeq" id="WP_052694122.1">
    <property type="nucleotide sequence ID" value="NZ_JZDQ02000060.1"/>
</dbReference>
<evidence type="ECO:0000256" key="14">
    <source>
        <dbReference type="ARBA" id="ARBA00023136"/>
    </source>
</evidence>
<evidence type="ECO:0000256" key="11">
    <source>
        <dbReference type="ARBA" id="ARBA00022777"/>
    </source>
</evidence>
<dbReference type="AlphaFoldDB" id="A0A1J4MWA9"/>
<dbReference type="NCBIfam" id="TIGR01007">
    <property type="entry name" value="eps_fam"/>
    <property type="match status" value="1"/>
</dbReference>
<dbReference type="Gene3D" id="3.40.50.300">
    <property type="entry name" value="P-loop containing nucleotide triphosphate hydrolases"/>
    <property type="match status" value="1"/>
</dbReference>
<keyword evidence="7" id="KW-0997">Cell inner membrane</keyword>
<evidence type="ECO:0000256" key="9">
    <source>
        <dbReference type="ARBA" id="ARBA00022692"/>
    </source>
</evidence>
<comment type="subcellular location">
    <subcellularLocation>
        <location evidence="1">Cell inner membrane</location>
        <topology evidence="1">Multi-pass membrane protein</topology>
    </subcellularLocation>
</comment>
<comment type="similarity">
    <text evidence="2">Belongs to the CpsC/CapA family.</text>
</comment>
<evidence type="ECO:0000259" key="18">
    <source>
        <dbReference type="Pfam" id="PF02706"/>
    </source>
</evidence>
<dbReference type="InterPro" id="IPR003856">
    <property type="entry name" value="LPS_length_determ_N"/>
</dbReference>
<evidence type="ECO:0000256" key="17">
    <source>
        <dbReference type="SAM" id="Phobius"/>
    </source>
</evidence>
<keyword evidence="11" id="KW-0418">Kinase</keyword>
<evidence type="ECO:0000256" key="15">
    <source>
        <dbReference type="ARBA" id="ARBA00023137"/>
    </source>
</evidence>
<reference evidence="20" key="1">
    <citation type="submission" date="2016-10" db="EMBL/GenBank/DDBJ databases">
        <title>Draft Genome Sequence of Nocardioides luteus Strain BAFB, an Alkane-Degrading Bacterium Isolated from JP-7 Polluted Soil.</title>
        <authorList>
            <person name="Brown L."/>
            <person name="Ruiz O.N."/>
            <person name="Gunasekera T."/>
        </authorList>
    </citation>
    <scope>NUCLEOTIDE SEQUENCE [LARGE SCALE GENOMIC DNA]</scope>
    <source>
        <strain evidence="20">BAFB</strain>
    </source>
</reference>
<dbReference type="Proteomes" id="UP000033772">
    <property type="component" value="Unassembled WGS sequence"/>
</dbReference>
<evidence type="ECO:0000256" key="3">
    <source>
        <dbReference type="ARBA" id="ARBA00007316"/>
    </source>
</evidence>
<evidence type="ECO:0000256" key="6">
    <source>
        <dbReference type="ARBA" id="ARBA00022475"/>
    </source>
</evidence>
<dbReference type="GO" id="GO:0042802">
    <property type="term" value="F:identical protein binding"/>
    <property type="evidence" value="ECO:0007669"/>
    <property type="project" value="UniProtKB-ARBA"/>
</dbReference>
<protein>
    <recommendedName>
        <fullName evidence="5">non-specific protein-tyrosine kinase</fullName>
        <ecNumber evidence="5">2.7.10.2</ecNumber>
    </recommendedName>
</protein>
<keyword evidence="14 17" id="KW-0472">Membrane</keyword>
<dbReference type="CDD" id="cd05387">
    <property type="entry name" value="BY-kinase"/>
    <property type="match status" value="1"/>
</dbReference>
<dbReference type="PANTHER" id="PTHR32309:SF13">
    <property type="entry name" value="FERRIC ENTEROBACTIN TRANSPORT PROTEIN FEPE"/>
    <property type="match status" value="1"/>
</dbReference>
<dbReference type="InterPro" id="IPR027417">
    <property type="entry name" value="P-loop_NTPase"/>
</dbReference>
<feature type="transmembrane region" description="Helical" evidence="17">
    <location>
        <begin position="174"/>
        <end position="197"/>
    </location>
</feature>
<feature type="domain" description="Polysaccharide chain length determinant N-terminal" evidence="18">
    <location>
        <begin position="1"/>
        <end position="89"/>
    </location>
</feature>
<feature type="domain" description="AAA" evidence="19">
    <location>
        <begin position="262"/>
        <end position="404"/>
    </location>
</feature>
<evidence type="ECO:0000256" key="8">
    <source>
        <dbReference type="ARBA" id="ARBA00022679"/>
    </source>
</evidence>
<evidence type="ECO:0000259" key="19">
    <source>
        <dbReference type="Pfam" id="PF13614"/>
    </source>
</evidence>
<dbReference type="STRING" id="1844.UG56_026695"/>
<dbReference type="Pfam" id="PF02706">
    <property type="entry name" value="Wzz"/>
    <property type="match status" value="1"/>
</dbReference>
<evidence type="ECO:0000256" key="5">
    <source>
        <dbReference type="ARBA" id="ARBA00011903"/>
    </source>
</evidence>
<dbReference type="FunFam" id="3.40.50.300:FF:000527">
    <property type="entry name" value="Tyrosine-protein kinase etk"/>
    <property type="match status" value="1"/>
</dbReference>
<keyword evidence="8" id="KW-0808">Transferase</keyword>
<gene>
    <name evidence="20" type="ORF">UG56_026695</name>
</gene>
<evidence type="ECO:0000256" key="4">
    <source>
        <dbReference type="ARBA" id="ARBA00008883"/>
    </source>
</evidence>
<evidence type="ECO:0000313" key="21">
    <source>
        <dbReference type="Proteomes" id="UP000033772"/>
    </source>
</evidence>
<evidence type="ECO:0000256" key="1">
    <source>
        <dbReference type="ARBA" id="ARBA00004429"/>
    </source>
</evidence>
<dbReference type="GO" id="GO:0005524">
    <property type="term" value="F:ATP binding"/>
    <property type="evidence" value="ECO:0007669"/>
    <property type="project" value="UniProtKB-KW"/>
</dbReference>
<dbReference type="EC" id="2.7.10.2" evidence="5"/>
<sequence length="474" mass="50115">MDLRDYVAALRKRWYIVAVLAIIGAGVAFAQAHASPPQYRAQSTVFVSIARGATTQELVQGSTFTQDIVQSYAKLATMPVVLDQVIYDLDLDTTPKALAEQITAENPIDTVIIEIDAVATTSSGASDLANSVADELTTTITNLSPSSNKKSAVEVTVVARADPPEEAFAPRTRLAALVGFAAGFGLGVAIAVVRALLDTRVRTAAEIEQLTDVGLLGAIPRRRGRRRSSGAVTAIDPHNVAAEAYRRLQTNLQYLDASSPVRSIVVTSSIGGEGKSTTSINLALAIAEQGQRVLLVDADMRRPAVADYCGLEGAAGLTTVLIGKAELDEVVQVWGDANLHVLTMGEIPPNPAQLIGSPRMADLLEEARASYDVVILDSPPLLPVADGAILSRLTDGALVVANCRTIHRPQVLEAIDSLENVDARCLGIVANQVRDTAAHTYYGQPEQGWLARLLTGLGLVRPRVPQHGHPAAGG</sequence>
<evidence type="ECO:0000256" key="16">
    <source>
        <dbReference type="ARBA" id="ARBA00051245"/>
    </source>
</evidence>
<dbReference type="EMBL" id="JZDQ02000060">
    <property type="protein sequence ID" value="OIJ23668.1"/>
    <property type="molecule type" value="Genomic_DNA"/>
</dbReference>
<comment type="similarity">
    <text evidence="4">Belongs to the etk/wzc family.</text>
</comment>
<keyword evidence="12" id="KW-0067">ATP-binding</keyword>
<evidence type="ECO:0000256" key="7">
    <source>
        <dbReference type="ARBA" id="ARBA00022519"/>
    </source>
</evidence>
<evidence type="ECO:0000256" key="12">
    <source>
        <dbReference type="ARBA" id="ARBA00022840"/>
    </source>
</evidence>
<keyword evidence="15" id="KW-0829">Tyrosine-protein kinase</keyword>
<dbReference type="PANTHER" id="PTHR32309">
    <property type="entry name" value="TYROSINE-PROTEIN KINASE"/>
    <property type="match status" value="1"/>
</dbReference>